<organism evidence="1 2">
    <name type="scientific">Mya arenaria</name>
    <name type="common">Soft-shell clam</name>
    <dbReference type="NCBI Taxonomy" id="6604"/>
    <lineage>
        <taxon>Eukaryota</taxon>
        <taxon>Metazoa</taxon>
        <taxon>Spiralia</taxon>
        <taxon>Lophotrochozoa</taxon>
        <taxon>Mollusca</taxon>
        <taxon>Bivalvia</taxon>
        <taxon>Autobranchia</taxon>
        <taxon>Heteroconchia</taxon>
        <taxon>Euheterodonta</taxon>
        <taxon>Imparidentia</taxon>
        <taxon>Neoheterodontei</taxon>
        <taxon>Myida</taxon>
        <taxon>Myoidea</taxon>
        <taxon>Myidae</taxon>
        <taxon>Mya</taxon>
    </lineage>
</organism>
<reference evidence="1" key="1">
    <citation type="submission" date="2022-11" db="EMBL/GenBank/DDBJ databases">
        <title>Centuries of genome instability and evolution in soft-shell clam transmissible cancer (bioRxiv).</title>
        <authorList>
            <person name="Hart S.F.M."/>
            <person name="Yonemitsu M.A."/>
            <person name="Giersch R.M."/>
            <person name="Beal B.F."/>
            <person name="Arriagada G."/>
            <person name="Davis B.W."/>
            <person name="Ostrander E.A."/>
            <person name="Goff S.P."/>
            <person name="Metzger M.J."/>
        </authorList>
    </citation>
    <scope>NUCLEOTIDE SEQUENCE</scope>
    <source>
        <strain evidence="1">MELC-2E11</strain>
        <tissue evidence="1">Siphon/mantle</tissue>
    </source>
</reference>
<name>A0ABY7G081_MYAAR</name>
<evidence type="ECO:0000313" key="1">
    <source>
        <dbReference type="EMBL" id="WAR26476.1"/>
    </source>
</evidence>
<sequence>MFDEQFILFCESNSVSTGVAMDVVGVSTITGVRIVVSVFVIDLEIDVDLTLFNMKYNDQDKHILPMFICI</sequence>
<evidence type="ECO:0000313" key="2">
    <source>
        <dbReference type="Proteomes" id="UP001164746"/>
    </source>
</evidence>
<dbReference type="Proteomes" id="UP001164746">
    <property type="component" value="Chromosome 14"/>
</dbReference>
<gene>
    <name evidence="1" type="ORF">MAR_012180</name>
</gene>
<accession>A0ABY7G081</accession>
<proteinExistence type="predicted"/>
<protein>
    <submittedName>
        <fullName evidence="1">Uncharacterized protein</fullName>
    </submittedName>
</protein>
<keyword evidence="2" id="KW-1185">Reference proteome</keyword>
<dbReference type="EMBL" id="CP111025">
    <property type="protein sequence ID" value="WAR26476.1"/>
    <property type="molecule type" value="Genomic_DNA"/>
</dbReference>